<accession>A0ABS4FM75</accession>
<name>A0ABS4FM75_9BACL</name>
<dbReference type="PROSITE" id="PS00455">
    <property type="entry name" value="AMP_BINDING"/>
    <property type="match status" value="1"/>
</dbReference>
<dbReference type="EC" id="6.2.1.1" evidence="7"/>
<keyword evidence="3" id="KW-0547">Nucleotide-binding</keyword>
<evidence type="ECO:0000256" key="3">
    <source>
        <dbReference type="ARBA" id="ARBA00022741"/>
    </source>
</evidence>
<dbReference type="InterPro" id="IPR000873">
    <property type="entry name" value="AMP-dep_synth/lig_dom"/>
</dbReference>
<keyword evidence="8" id="KW-1185">Reference proteome</keyword>
<dbReference type="Gene3D" id="3.40.50.12780">
    <property type="entry name" value="N-terminal domain of ligase-like"/>
    <property type="match status" value="1"/>
</dbReference>
<dbReference type="Pfam" id="PF00501">
    <property type="entry name" value="AMP-binding"/>
    <property type="match status" value="1"/>
</dbReference>
<dbReference type="InterPro" id="IPR025110">
    <property type="entry name" value="AMP-bd_C"/>
</dbReference>
<dbReference type="SUPFAM" id="SSF56801">
    <property type="entry name" value="Acetyl-CoA synthetase-like"/>
    <property type="match status" value="1"/>
</dbReference>
<organism evidence="7 8">
    <name type="scientific">Paenibacillus turicensis</name>
    <dbReference type="NCBI Taxonomy" id="160487"/>
    <lineage>
        <taxon>Bacteria</taxon>
        <taxon>Bacillati</taxon>
        <taxon>Bacillota</taxon>
        <taxon>Bacilli</taxon>
        <taxon>Bacillales</taxon>
        <taxon>Paenibacillaceae</taxon>
        <taxon>Paenibacillus</taxon>
    </lineage>
</organism>
<dbReference type="PANTHER" id="PTHR43605">
    <property type="entry name" value="ACYL-COENZYME A SYNTHETASE"/>
    <property type="match status" value="1"/>
</dbReference>
<dbReference type="InterPro" id="IPR020845">
    <property type="entry name" value="AMP-binding_CS"/>
</dbReference>
<feature type="domain" description="AMP-dependent synthetase/ligase" evidence="5">
    <location>
        <begin position="19"/>
        <end position="386"/>
    </location>
</feature>
<dbReference type="Gene3D" id="3.30.300.30">
    <property type="match status" value="1"/>
</dbReference>
<evidence type="ECO:0000256" key="2">
    <source>
        <dbReference type="ARBA" id="ARBA00022598"/>
    </source>
</evidence>
<keyword evidence="2 7" id="KW-0436">Ligase</keyword>
<protein>
    <submittedName>
        <fullName evidence="7">Acetyl-CoA synthetase</fullName>
        <ecNumber evidence="7">6.2.1.1</ecNumber>
    </submittedName>
</protein>
<comment type="caution">
    <text evidence="7">The sequence shown here is derived from an EMBL/GenBank/DDBJ whole genome shotgun (WGS) entry which is preliminary data.</text>
</comment>
<gene>
    <name evidence="7" type="ORF">J2Z32_000294</name>
</gene>
<evidence type="ECO:0000256" key="1">
    <source>
        <dbReference type="ARBA" id="ARBA00006432"/>
    </source>
</evidence>
<evidence type="ECO:0000313" key="8">
    <source>
        <dbReference type="Proteomes" id="UP001519272"/>
    </source>
</evidence>
<comment type="similarity">
    <text evidence="1">Belongs to the ATP-dependent AMP-binding enzyme family.</text>
</comment>
<feature type="domain" description="AMP-binding enzyme C-terminal" evidence="6">
    <location>
        <begin position="436"/>
        <end position="514"/>
    </location>
</feature>
<dbReference type="InterPro" id="IPR042099">
    <property type="entry name" value="ANL_N_sf"/>
</dbReference>
<dbReference type="Proteomes" id="UP001519272">
    <property type="component" value="Unassembled WGS sequence"/>
</dbReference>
<evidence type="ECO:0000259" key="5">
    <source>
        <dbReference type="Pfam" id="PF00501"/>
    </source>
</evidence>
<dbReference type="Pfam" id="PF13193">
    <property type="entry name" value="AMP-binding_C"/>
    <property type="match status" value="1"/>
</dbReference>
<dbReference type="PANTHER" id="PTHR43605:SF10">
    <property type="entry name" value="ACYL-COA SYNTHETASE MEDIUM CHAIN FAMILY MEMBER 3"/>
    <property type="match status" value="1"/>
</dbReference>
<dbReference type="InterPro" id="IPR045851">
    <property type="entry name" value="AMP-bd_C_sf"/>
</dbReference>
<dbReference type="GO" id="GO:0003987">
    <property type="term" value="F:acetate-CoA ligase activity"/>
    <property type="evidence" value="ECO:0007669"/>
    <property type="project" value="UniProtKB-EC"/>
</dbReference>
<dbReference type="NCBIfam" id="NF047394">
    <property type="entry name" value="AcylCoAsynMbcS"/>
    <property type="match status" value="1"/>
</dbReference>
<dbReference type="InterPro" id="IPR051087">
    <property type="entry name" value="Mitochondrial_ACSM"/>
</dbReference>
<evidence type="ECO:0000256" key="4">
    <source>
        <dbReference type="ARBA" id="ARBA00022840"/>
    </source>
</evidence>
<dbReference type="EMBL" id="JAGGKG010000001">
    <property type="protein sequence ID" value="MBP1903682.1"/>
    <property type="molecule type" value="Genomic_DNA"/>
</dbReference>
<evidence type="ECO:0000313" key="7">
    <source>
        <dbReference type="EMBL" id="MBP1903682.1"/>
    </source>
</evidence>
<sequence length="530" mass="59477">MNFEQWNAPEQYNLTSEMDHHPENKIALKWLNEQGDYEEITYGNLMKKANQLANGLEKLGLSKGDRVLVMVPRQIIAYVIYLACLKLGVAVIPSSEMLRAKDLEYRFNHSGAKAVIAWSSLTTEVDKIEEDTPSLAYRISVSQHNEKPASGWYNLDQLMHEQSTEFETVATHRDDMAILAYTSGTTGNPKGVIHSHGWAYAHLKIASTLWLDIQPQDTVWATAAPGWQKWIWSPFLSVLGKGATGIVYNGSFQPKQYLSLIEKHRVQVLCCTPTEFRLMAKSGHLGEHDLASLRSVVSAGEPLNQEVINTFKRECNITIRDGYGQTESTLLIGTLMDTPIRLGSMGKAISPKLIEIVDEDGTPVAPNEIGDIAVHLDMPALFKGYYNDPERKKSSQRGQYFVTGDRARVDEDGYFWYEGRNDDIIISSGYTIGPFEVEEALMKHTAVKECAVVASPDEIRGSVVKAFVVLVDGVSESHDLARELQSHVKSLTAPYKYPRKIEFIAELPKTTSGKIRRVELREMERKNLLL</sequence>
<dbReference type="CDD" id="cd05972">
    <property type="entry name" value="MACS_like"/>
    <property type="match status" value="1"/>
</dbReference>
<reference evidence="7 8" key="1">
    <citation type="submission" date="2021-03" db="EMBL/GenBank/DDBJ databases">
        <title>Genomic Encyclopedia of Type Strains, Phase IV (KMG-IV): sequencing the most valuable type-strain genomes for metagenomic binning, comparative biology and taxonomic classification.</title>
        <authorList>
            <person name="Goeker M."/>
        </authorList>
    </citation>
    <scope>NUCLEOTIDE SEQUENCE [LARGE SCALE GENOMIC DNA]</scope>
    <source>
        <strain evidence="7 8">DSM 14349</strain>
    </source>
</reference>
<evidence type="ECO:0000259" key="6">
    <source>
        <dbReference type="Pfam" id="PF13193"/>
    </source>
</evidence>
<dbReference type="RefSeq" id="WP_210087352.1">
    <property type="nucleotide sequence ID" value="NZ_JAGGKG010000001.1"/>
</dbReference>
<keyword evidence="4" id="KW-0067">ATP-binding</keyword>
<proteinExistence type="inferred from homology"/>